<sequence>MQQTVEYPIATYLPREVVYFDGTSAILPEDYVLKEGNLRLFVPKIKIEEVVNTMKTSGFHEEKLKVYKGEKYSLVMKFYDIWDLHVKVYSDGFIDSHFEVSREYLEHINYETIPSIYEPFEFYRTAYDKLHIFDNVTKKWIKEVRSNYLVTLNPPSTLTPWKPISVIAGVLAGIGFIAYALSRLDKGETSEN</sequence>
<evidence type="ECO:0000313" key="1">
    <source>
        <dbReference type="EMBL" id="PVU74514.1"/>
    </source>
</evidence>
<dbReference type="AlphaFoldDB" id="A0A2T9X346"/>
<dbReference type="Proteomes" id="UP000245638">
    <property type="component" value="Unassembled WGS sequence"/>
</dbReference>
<name>A0A2T9X346_9CREN</name>
<reference evidence="1 2" key="1">
    <citation type="journal article" date="2015" name="Appl. Environ. Microbiol.">
        <title>Nanoarchaeota, Their Sulfolobales Host, and Nanoarchaeota Virus Distribution across Yellowstone National Park Hot Springs.</title>
        <authorList>
            <person name="Munson-McGee J.H."/>
            <person name="Field E.K."/>
            <person name="Bateson M."/>
            <person name="Rooney C."/>
            <person name="Stepanauskas R."/>
            <person name="Young M.J."/>
        </authorList>
    </citation>
    <scope>NUCLEOTIDE SEQUENCE [LARGE SCALE GENOMIC DNA]</scope>
    <source>
        <strain evidence="1">SCGC AC-742_N10</strain>
    </source>
</reference>
<protein>
    <submittedName>
        <fullName evidence="1">Uncharacterized protein</fullName>
    </submittedName>
</protein>
<accession>A0A2T9X346</accession>
<gene>
    <name evidence="1" type="ORF">DDW13_07195</name>
</gene>
<proteinExistence type="predicted"/>
<evidence type="ECO:0000313" key="2">
    <source>
        <dbReference type="Proteomes" id="UP000245638"/>
    </source>
</evidence>
<dbReference type="EMBL" id="QEFD01000207">
    <property type="protein sequence ID" value="PVU74514.1"/>
    <property type="molecule type" value="Genomic_DNA"/>
</dbReference>
<comment type="caution">
    <text evidence="1">The sequence shown here is derived from an EMBL/GenBank/DDBJ whole genome shotgun (WGS) entry which is preliminary data.</text>
</comment>
<organism evidence="1 2">
    <name type="scientific">Acidianus hospitalis</name>
    <dbReference type="NCBI Taxonomy" id="563177"/>
    <lineage>
        <taxon>Archaea</taxon>
        <taxon>Thermoproteota</taxon>
        <taxon>Thermoprotei</taxon>
        <taxon>Sulfolobales</taxon>
        <taxon>Sulfolobaceae</taxon>
        <taxon>Acidianus</taxon>
    </lineage>
</organism>